<evidence type="ECO:0000256" key="3">
    <source>
        <dbReference type="ARBA" id="ARBA00022598"/>
    </source>
</evidence>
<feature type="domain" description="Carrier" evidence="4">
    <location>
        <begin position="624"/>
        <end position="700"/>
    </location>
</feature>
<evidence type="ECO:0000256" key="2">
    <source>
        <dbReference type="ARBA" id="ARBA00022553"/>
    </source>
</evidence>
<gene>
    <name evidence="5" type="ORF">ACO22_06499</name>
</gene>
<dbReference type="GO" id="GO:0044550">
    <property type="term" value="P:secondary metabolite biosynthetic process"/>
    <property type="evidence" value="ECO:0007669"/>
    <property type="project" value="TreeGrafter"/>
</dbReference>
<dbReference type="InterPro" id="IPR036736">
    <property type="entry name" value="ACP-like_sf"/>
</dbReference>
<dbReference type="SUPFAM" id="SSF56801">
    <property type="entry name" value="Acetyl-CoA synthetase-like"/>
    <property type="match status" value="1"/>
</dbReference>
<dbReference type="Gene3D" id="1.10.1200.10">
    <property type="entry name" value="ACP-like"/>
    <property type="match status" value="1"/>
</dbReference>
<dbReference type="Pfam" id="PF00501">
    <property type="entry name" value="AMP-binding"/>
    <property type="match status" value="2"/>
</dbReference>
<keyword evidence="3" id="KW-0436">Ligase</keyword>
<dbReference type="GO" id="GO:0005737">
    <property type="term" value="C:cytoplasm"/>
    <property type="evidence" value="ECO:0007669"/>
    <property type="project" value="TreeGrafter"/>
</dbReference>
<dbReference type="SUPFAM" id="SSF47336">
    <property type="entry name" value="ACP-like"/>
    <property type="match status" value="1"/>
</dbReference>
<keyword evidence="2" id="KW-0597">Phosphoprotein</keyword>
<dbReference type="Proteomes" id="UP000242814">
    <property type="component" value="Unassembled WGS sequence"/>
</dbReference>
<dbReference type="Pfam" id="PF00550">
    <property type="entry name" value="PP-binding"/>
    <property type="match status" value="1"/>
</dbReference>
<protein>
    <recommendedName>
        <fullName evidence="4">Carrier domain-containing protein</fullName>
    </recommendedName>
</protein>
<dbReference type="PANTHER" id="PTHR45527:SF1">
    <property type="entry name" value="FATTY ACID SYNTHASE"/>
    <property type="match status" value="1"/>
</dbReference>
<dbReference type="AlphaFoldDB" id="A0A1D2J7B6"/>
<dbReference type="VEuPathDB" id="FungiDB:PADG_12037"/>
<dbReference type="SUPFAM" id="SSF52777">
    <property type="entry name" value="CoA-dependent acyltransferases"/>
    <property type="match status" value="1"/>
</dbReference>
<dbReference type="PROSITE" id="PS50075">
    <property type="entry name" value="CARRIER"/>
    <property type="match status" value="1"/>
</dbReference>
<evidence type="ECO:0000256" key="1">
    <source>
        <dbReference type="ARBA" id="ARBA00022450"/>
    </source>
</evidence>
<proteinExistence type="predicted"/>
<dbReference type="InterPro" id="IPR001242">
    <property type="entry name" value="Condensation_dom"/>
</dbReference>
<keyword evidence="1" id="KW-0596">Phosphopantetheine</keyword>
<organism evidence="5 6">
    <name type="scientific">Paracoccidioides brasiliensis</name>
    <dbReference type="NCBI Taxonomy" id="121759"/>
    <lineage>
        <taxon>Eukaryota</taxon>
        <taxon>Fungi</taxon>
        <taxon>Dikarya</taxon>
        <taxon>Ascomycota</taxon>
        <taxon>Pezizomycotina</taxon>
        <taxon>Eurotiomycetes</taxon>
        <taxon>Eurotiomycetidae</taxon>
        <taxon>Onygenales</taxon>
        <taxon>Ajellomycetaceae</taxon>
        <taxon>Paracoccidioides</taxon>
    </lineage>
</organism>
<dbReference type="VEuPathDB" id="FungiDB:PABG_12215"/>
<dbReference type="InterPro" id="IPR042099">
    <property type="entry name" value="ANL_N_sf"/>
</dbReference>
<dbReference type="InterPro" id="IPR045851">
    <property type="entry name" value="AMP-bd_C_sf"/>
</dbReference>
<dbReference type="Pfam" id="PF00668">
    <property type="entry name" value="Condensation"/>
    <property type="match status" value="1"/>
</dbReference>
<comment type="caution">
    <text evidence="5">The sequence shown here is derived from an EMBL/GenBank/DDBJ whole genome shotgun (WGS) entry which is preliminary data.</text>
</comment>
<evidence type="ECO:0000313" key="6">
    <source>
        <dbReference type="Proteomes" id="UP000242814"/>
    </source>
</evidence>
<dbReference type="Gene3D" id="3.40.50.980">
    <property type="match status" value="1"/>
</dbReference>
<accession>A0A1D2J7B6</accession>
<dbReference type="GO" id="GO:0043041">
    <property type="term" value="P:amino acid activation for nonribosomal peptide biosynthetic process"/>
    <property type="evidence" value="ECO:0007669"/>
    <property type="project" value="TreeGrafter"/>
</dbReference>
<dbReference type="InterPro" id="IPR000873">
    <property type="entry name" value="AMP-dep_synth/lig_dom"/>
</dbReference>
<dbReference type="Gene3D" id="3.30.559.30">
    <property type="entry name" value="Nonribosomal peptide synthetase, condensation domain"/>
    <property type="match status" value="1"/>
</dbReference>
<name>A0A1D2J7B6_PARBR</name>
<evidence type="ECO:0000259" key="4">
    <source>
        <dbReference type="PROSITE" id="PS50075"/>
    </source>
</evidence>
<dbReference type="GO" id="GO:0016874">
    <property type="term" value="F:ligase activity"/>
    <property type="evidence" value="ECO:0007669"/>
    <property type="project" value="UniProtKB-KW"/>
</dbReference>
<dbReference type="GO" id="GO:0031177">
    <property type="term" value="F:phosphopantetheine binding"/>
    <property type="evidence" value="ECO:0007669"/>
    <property type="project" value="TreeGrafter"/>
</dbReference>
<dbReference type="PANTHER" id="PTHR45527">
    <property type="entry name" value="NONRIBOSOMAL PEPTIDE SYNTHETASE"/>
    <property type="match status" value="1"/>
</dbReference>
<dbReference type="InterPro" id="IPR009081">
    <property type="entry name" value="PP-bd_ACP"/>
</dbReference>
<evidence type="ECO:0000313" key="5">
    <source>
        <dbReference type="EMBL" id="ODH14945.1"/>
    </source>
</evidence>
<dbReference type="Gene3D" id="3.30.300.30">
    <property type="match status" value="1"/>
</dbReference>
<dbReference type="VEuPathDB" id="FungiDB:PADG_12036"/>
<sequence length="769" mass="85516">MEINTTSSSIFYAAWGIIFSHHTGLSSVVMATTLSGRVTPVDGIEAMDGPSLTLVPQLITIEQGRPLQQVIKTVNHSLWDIVRYSQYGLKRSINAGGHQGSELFDNMVNIAVKEADTSENTKQIFQLWGLALARLEFLLDQFARTIEYAVENPNLPFELMAQRHPSKIVVQFETKEFINYQRLDERSNQMANFLSIIGISKGDIIPLLLDKSPLTIISILSLLKLGAACLPLSPENPLDRNLFVALETNAKIALTETKHRDHSALKPDVEVHPEDVDISSSEGKENGNFKTLFLSNYVFDASIYDIFLPLHRGATLGLAQADRLVNDLAEVINEIQVEHMFLTPTVARLLKPDDVPLPESFSVGGEPVTQEIVDIWADRIQLNNVYGPTETSVMVTLKRCFSGLSGRNIGKALPSAFPAILQATGKNLSRTVLLENFAFLGPQLAVGYLKRPEITEKALVQLDLKGNRRIYRTGDLVCFLPGKEIEYMGRKDDQVKINGHRIELGEIEHVMLKTDEIKECCVIVGNCGTKAHLVSFVVFQPSSQDGVLTLKDYSEQVLRLREGLTSLLPYMIPKAVLPLGSMPRMPSGKNRKHLKIISESLSLQNLAEYSFDGIAASGPQYIVPASTEKQKSLQAAWAAILHISTDTYGLEANFLSLGGDYIAAINIVSHLHKDGHLISVGDILKFPNLKGKTERMREENVKDTNMERPSSRLHMRFDLPFQHLAFSLKWIVMAESQVTMPQPYALEMEVAKTASGGHRFKFTFDDLAK</sequence>
<dbReference type="Gene3D" id="3.40.50.12780">
    <property type="entry name" value="N-terminal domain of ligase-like"/>
    <property type="match status" value="1"/>
</dbReference>
<reference evidence="5 6" key="1">
    <citation type="submission" date="2016-06" db="EMBL/GenBank/DDBJ databases">
        <authorList>
            <person name="Kjaerup R.B."/>
            <person name="Dalgaard T.S."/>
            <person name="Juul-Madsen H.R."/>
        </authorList>
    </citation>
    <scope>NUCLEOTIDE SEQUENCE [LARGE SCALE GENOMIC DNA]</scope>
    <source>
        <strain evidence="5 6">Pb300</strain>
    </source>
</reference>
<dbReference type="VEuPathDB" id="FungiDB:PABG_12214"/>
<dbReference type="EMBL" id="LZYO01000354">
    <property type="protein sequence ID" value="ODH14945.1"/>
    <property type="molecule type" value="Genomic_DNA"/>
</dbReference>